<protein>
    <recommendedName>
        <fullName evidence="3">TLDc domain-containing protein</fullName>
    </recommendedName>
</protein>
<sequence>MEELINKNNQLIKEGVETLPHIQHSIDGVTKNYQYYLGSIKKRKKQDEERMQRMRGIKEMRQIEEWTERRITNDMLILKLIKLGGFINDPNSFVFSLESNGKLKGMMKFNIKESKHAFKIYNQLDNCLFSFGLGDIDVYKENNKIKSYCHQDSFEYNGISNVLCGKDYTEYFTPKRIIVIEMK</sequence>
<organism evidence="1 2">
    <name type="scientific">Entamoeba histolytica HM-3:IMSS</name>
    <dbReference type="NCBI Taxonomy" id="885315"/>
    <lineage>
        <taxon>Eukaryota</taxon>
        <taxon>Amoebozoa</taxon>
        <taxon>Evosea</taxon>
        <taxon>Archamoebae</taxon>
        <taxon>Mastigamoebida</taxon>
        <taxon>Entamoebidae</taxon>
        <taxon>Entamoeba</taxon>
    </lineage>
</organism>
<evidence type="ECO:0000313" key="2">
    <source>
        <dbReference type="Proteomes" id="UP000030780"/>
    </source>
</evidence>
<gene>
    <name evidence="1" type="ORF">KM1_058620</name>
</gene>
<dbReference type="Proteomes" id="UP000030780">
    <property type="component" value="Unassembled WGS sequence"/>
</dbReference>
<dbReference type="VEuPathDB" id="AmoebaDB:KM1_058620"/>
<dbReference type="EMBL" id="KB638531">
    <property type="protein sequence ID" value="EMS12192.1"/>
    <property type="molecule type" value="Genomic_DNA"/>
</dbReference>
<reference evidence="1 2" key="1">
    <citation type="submission" date="2013-01" db="EMBL/GenBank/DDBJ databases">
        <authorList>
            <person name="Inman J."/>
            <person name="Zafar N."/>
            <person name="Lorenzi H."/>
            <person name="Caler E."/>
        </authorList>
    </citation>
    <scope>NUCLEOTIDE SEQUENCE [LARGE SCALE GENOMIC DNA]</scope>
    <source>
        <strain evidence="1 2">HM-3:IMSS</strain>
    </source>
</reference>
<name>M7VW99_ENTHI</name>
<accession>M7VW99</accession>
<proteinExistence type="predicted"/>
<evidence type="ECO:0008006" key="3">
    <source>
        <dbReference type="Google" id="ProtNLM"/>
    </source>
</evidence>
<evidence type="ECO:0000313" key="1">
    <source>
        <dbReference type="EMBL" id="EMS12192.1"/>
    </source>
</evidence>
<dbReference type="AlphaFoldDB" id="M7VW99"/>
<dbReference type="OrthoDB" id="32306at2759"/>